<dbReference type="OrthoDB" id="3649709at2759"/>
<reference evidence="2" key="1">
    <citation type="journal article" date="2012" name="PLoS Genet.">
        <title>The genomes of the fungal plant pathogens Cladosporium fulvum and Dothistroma septosporum reveal adaptation to different hosts and lifestyles but also signatures of common ancestry.</title>
        <authorList>
            <person name="de Wit P.J.G.M."/>
            <person name="van der Burgt A."/>
            <person name="Oekmen B."/>
            <person name="Stergiopoulos I."/>
            <person name="Abd-Elsalam K.A."/>
            <person name="Aerts A.L."/>
            <person name="Bahkali A.H."/>
            <person name="Beenen H.G."/>
            <person name="Chettri P."/>
            <person name="Cox M.P."/>
            <person name="Datema E."/>
            <person name="de Vries R.P."/>
            <person name="Dhillon B."/>
            <person name="Ganley A.R."/>
            <person name="Griffiths S.A."/>
            <person name="Guo Y."/>
            <person name="Hamelin R.C."/>
            <person name="Henrissat B."/>
            <person name="Kabir M.S."/>
            <person name="Jashni M.K."/>
            <person name="Kema G."/>
            <person name="Klaubauf S."/>
            <person name="Lapidus A."/>
            <person name="Levasseur A."/>
            <person name="Lindquist E."/>
            <person name="Mehrabi R."/>
            <person name="Ohm R.A."/>
            <person name="Owen T.J."/>
            <person name="Salamov A."/>
            <person name="Schwelm A."/>
            <person name="Schijlen E."/>
            <person name="Sun H."/>
            <person name="van den Burg H.A."/>
            <person name="van Ham R.C.H.J."/>
            <person name="Zhang S."/>
            <person name="Goodwin S.B."/>
            <person name="Grigoriev I.V."/>
            <person name="Collemare J."/>
            <person name="Bradshaw R.E."/>
        </authorList>
    </citation>
    <scope>NUCLEOTIDE SEQUENCE [LARGE SCALE GENOMIC DNA]</scope>
    <source>
        <strain evidence="2">NZE10 / CBS 128990</strain>
    </source>
</reference>
<reference evidence="1 2" key="2">
    <citation type="journal article" date="2012" name="PLoS Pathog.">
        <title>Diverse lifestyles and strategies of plant pathogenesis encoded in the genomes of eighteen Dothideomycetes fungi.</title>
        <authorList>
            <person name="Ohm R.A."/>
            <person name="Feau N."/>
            <person name="Henrissat B."/>
            <person name="Schoch C.L."/>
            <person name="Horwitz B.A."/>
            <person name="Barry K.W."/>
            <person name="Condon B.J."/>
            <person name="Copeland A.C."/>
            <person name="Dhillon B."/>
            <person name="Glaser F."/>
            <person name="Hesse C.N."/>
            <person name="Kosti I."/>
            <person name="LaButti K."/>
            <person name="Lindquist E.A."/>
            <person name="Lucas S."/>
            <person name="Salamov A.A."/>
            <person name="Bradshaw R.E."/>
            <person name="Ciuffetti L."/>
            <person name="Hamelin R.C."/>
            <person name="Kema G.H.J."/>
            <person name="Lawrence C."/>
            <person name="Scott J.A."/>
            <person name="Spatafora J.W."/>
            <person name="Turgeon B.G."/>
            <person name="de Wit P.J.G.M."/>
            <person name="Zhong S."/>
            <person name="Goodwin S.B."/>
            <person name="Grigoriev I.V."/>
        </authorList>
    </citation>
    <scope>NUCLEOTIDE SEQUENCE [LARGE SCALE GENOMIC DNA]</scope>
    <source>
        <strain evidence="2">NZE10 / CBS 128990</strain>
    </source>
</reference>
<dbReference type="HOGENOM" id="CLU_980138_0_0_1"/>
<evidence type="ECO:0000313" key="1">
    <source>
        <dbReference type="EMBL" id="EME43285.1"/>
    </source>
</evidence>
<name>M2YMW8_DOTSN</name>
<proteinExistence type="predicted"/>
<dbReference type="EMBL" id="KB446540">
    <property type="protein sequence ID" value="EME43285.1"/>
    <property type="molecule type" value="Genomic_DNA"/>
</dbReference>
<evidence type="ECO:0000313" key="2">
    <source>
        <dbReference type="Proteomes" id="UP000016933"/>
    </source>
</evidence>
<dbReference type="AlphaFoldDB" id="M2YMW8"/>
<accession>M2YMW8</accession>
<sequence length="284" mass="31347">MFECIAEDFSDRRKHMYGLKSIIAALSADQHRRGAEQAGWILSKRVKIPSGLWNGLVRLGGQASEESIAVQEVDAIEDDAPVDCVYYHVLAVLQHGEAVRVRGRKPSTSDVADVLEELVATEGALHRAVKEMYLESKGSAYHTVPIGQAGGLIECDDVFSHTLEFANVYVALNTAYYWMCLLALRTMHLDMRNAVGKKAYPYEYEFCGLGVSTITRNAFECADNLCMTLVTLASEGYVGMMCSAALLQLASRWYARRGDATKLGWCQIAGNALRSRGLMKFDIG</sequence>
<dbReference type="OMA" id="AYYWMCL"/>
<organism evidence="1 2">
    <name type="scientific">Dothistroma septosporum (strain NZE10 / CBS 128990)</name>
    <name type="common">Red band needle blight fungus</name>
    <name type="synonym">Mycosphaerella pini</name>
    <dbReference type="NCBI Taxonomy" id="675120"/>
    <lineage>
        <taxon>Eukaryota</taxon>
        <taxon>Fungi</taxon>
        <taxon>Dikarya</taxon>
        <taxon>Ascomycota</taxon>
        <taxon>Pezizomycotina</taxon>
        <taxon>Dothideomycetes</taxon>
        <taxon>Dothideomycetidae</taxon>
        <taxon>Mycosphaerellales</taxon>
        <taxon>Mycosphaerellaceae</taxon>
        <taxon>Dothistroma</taxon>
    </lineage>
</organism>
<dbReference type="Proteomes" id="UP000016933">
    <property type="component" value="Unassembled WGS sequence"/>
</dbReference>
<gene>
    <name evidence="1" type="ORF">DOTSEDRAFT_25248</name>
</gene>
<keyword evidence="2" id="KW-1185">Reference proteome</keyword>
<protein>
    <submittedName>
        <fullName evidence="1">Uncharacterized protein</fullName>
    </submittedName>
</protein>